<evidence type="ECO:0000313" key="2">
    <source>
        <dbReference type="Proteomes" id="UP001148786"/>
    </source>
</evidence>
<keyword evidence="2" id="KW-1185">Reference proteome</keyword>
<name>A0A9W8N312_9AGAR</name>
<organism evidence="1 2">
    <name type="scientific">Agrocybe chaxingu</name>
    <dbReference type="NCBI Taxonomy" id="84603"/>
    <lineage>
        <taxon>Eukaryota</taxon>
        <taxon>Fungi</taxon>
        <taxon>Dikarya</taxon>
        <taxon>Basidiomycota</taxon>
        <taxon>Agaricomycotina</taxon>
        <taxon>Agaricomycetes</taxon>
        <taxon>Agaricomycetidae</taxon>
        <taxon>Agaricales</taxon>
        <taxon>Agaricineae</taxon>
        <taxon>Strophariaceae</taxon>
        <taxon>Agrocybe</taxon>
    </lineage>
</organism>
<sequence>MLETGFGSELASGSAGASVAAAIPLPPPVIVPLSPRPTLPSPFPFVVTTSSAVLDTPVNRLPPSIPITFDPAHLAPSSS</sequence>
<protein>
    <submittedName>
        <fullName evidence="1">Uncharacterized protein</fullName>
    </submittedName>
</protein>
<dbReference type="AlphaFoldDB" id="A0A9W8N312"/>
<reference evidence="1" key="1">
    <citation type="submission" date="2022-07" db="EMBL/GenBank/DDBJ databases">
        <title>Genome Sequence of Agrocybe chaxingu.</title>
        <authorList>
            <person name="Buettner E."/>
        </authorList>
    </citation>
    <scope>NUCLEOTIDE SEQUENCE</scope>
    <source>
        <strain evidence="1">MP-N11</strain>
    </source>
</reference>
<dbReference type="Proteomes" id="UP001148786">
    <property type="component" value="Unassembled WGS sequence"/>
</dbReference>
<comment type="caution">
    <text evidence="1">The sequence shown here is derived from an EMBL/GenBank/DDBJ whole genome shotgun (WGS) entry which is preliminary data.</text>
</comment>
<evidence type="ECO:0000313" key="1">
    <source>
        <dbReference type="EMBL" id="KAJ3518172.1"/>
    </source>
</evidence>
<dbReference type="EMBL" id="JANKHO010000001">
    <property type="protein sequence ID" value="KAJ3518172.1"/>
    <property type="molecule type" value="Genomic_DNA"/>
</dbReference>
<accession>A0A9W8N312</accession>
<proteinExistence type="predicted"/>
<gene>
    <name evidence="1" type="ORF">NLJ89_g1</name>
</gene>